<reference evidence="6 7" key="1">
    <citation type="submission" date="2022-07" db="EMBL/GenBank/DDBJ databases">
        <title>Fecal culturing of patients with breast cancer.</title>
        <authorList>
            <person name="Teng N.M.Y."/>
            <person name="Kiu R."/>
            <person name="Evans R."/>
            <person name="Baker D.J."/>
            <person name="Zenner C."/>
            <person name="Robinson S.D."/>
            <person name="Hall L.J."/>
        </authorList>
    </citation>
    <scope>NUCLEOTIDE SEQUENCE [LARGE SCALE GENOMIC DNA]</scope>
    <source>
        <strain evidence="6 7">LH1063</strain>
    </source>
</reference>
<dbReference type="SUPFAM" id="SSF48452">
    <property type="entry name" value="TPR-like"/>
    <property type="match status" value="1"/>
</dbReference>
<dbReference type="EMBL" id="JANDHW010000001">
    <property type="protein sequence ID" value="MCP9610770.1"/>
    <property type="molecule type" value="Genomic_DNA"/>
</dbReference>
<protein>
    <submittedName>
        <fullName evidence="6">Helix-turn-helix domain-containing protein</fullName>
    </submittedName>
</protein>
<proteinExistence type="predicted"/>
<dbReference type="PROSITE" id="PS00041">
    <property type="entry name" value="HTH_ARAC_FAMILY_1"/>
    <property type="match status" value="1"/>
</dbReference>
<evidence type="ECO:0000256" key="1">
    <source>
        <dbReference type="ARBA" id="ARBA00023015"/>
    </source>
</evidence>
<keyword evidence="2" id="KW-0238">DNA-binding</keyword>
<dbReference type="Gene3D" id="1.25.40.10">
    <property type="entry name" value="Tetratricopeptide repeat domain"/>
    <property type="match status" value="1"/>
</dbReference>
<evidence type="ECO:0000313" key="7">
    <source>
        <dbReference type="Proteomes" id="UP001205603"/>
    </source>
</evidence>
<evidence type="ECO:0000259" key="5">
    <source>
        <dbReference type="PROSITE" id="PS01124"/>
    </source>
</evidence>
<keyword evidence="4" id="KW-0472">Membrane</keyword>
<feature type="transmembrane region" description="Helical" evidence="4">
    <location>
        <begin position="237"/>
        <end position="257"/>
    </location>
</feature>
<keyword evidence="3" id="KW-0804">Transcription</keyword>
<comment type="caution">
    <text evidence="6">The sequence shown here is derived from an EMBL/GenBank/DDBJ whole genome shotgun (WGS) entry which is preliminary data.</text>
</comment>
<dbReference type="InterPro" id="IPR009057">
    <property type="entry name" value="Homeodomain-like_sf"/>
</dbReference>
<accession>A0ABT1MDS1</accession>
<evidence type="ECO:0000256" key="3">
    <source>
        <dbReference type="ARBA" id="ARBA00023163"/>
    </source>
</evidence>
<dbReference type="InterPro" id="IPR011990">
    <property type="entry name" value="TPR-like_helical_dom_sf"/>
</dbReference>
<evidence type="ECO:0000256" key="2">
    <source>
        <dbReference type="ARBA" id="ARBA00023125"/>
    </source>
</evidence>
<keyword evidence="7" id="KW-1185">Reference proteome</keyword>
<dbReference type="SMART" id="SM00342">
    <property type="entry name" value="HTH_ARAC"/>
    <property type="match status" value="1"/>
</dbReference>
<evidence type="ECO:0000256" key="4">
    <source>
        <dbReference type="SAM" id="Phobius"/>
    </source>
</evidence>
<dbReference type="Gene3D" id="1.10.10.60">
    <property type="entry name" value="Homeodomain-like"/>
    <property type="match status" value="2"/>
</dbReference>
<gene>
    <name evidence="6" type="ORF">NMU02_01515</name>
</gene>
<sequence>MPVKLSCAPSADIKHFKYPDGYISFLYLDSIGTETFRYGITDDPIELYTSIYLPGDSTDFPENTHKKLRIVYCMTMKQQLDNALSRCNEIMKKFRAAPETYDKEYFLYFSGLLYANIYISKKKFPKAWRALKEVEANLPYHYHLAYEETLIRYYYNKGDIPKALNTIDEVLRYTPGNIPLLLYKAKIFEETGDLKKANRYIKEICNTQDSLIYEYGKLLARNNDKNNPEKEGSQKDILHSIILLLILLSFFIIIPYIHQKVSKSGISHETKKIPSPKTNILTSKENEISNEEILFKRIEKIVKEKELFRIPSYTIDDLSLELCTNRSYISRSINNCTGKNFNQWINQLRIEDVLSRLSNLENISLKNVASDAGFASLSTFNRAFTTQTGTSPRKYIENIKSEK</sequence>
<dbReference type="SUPFAM" id="SSF46689">
    <property type="entry name" value="Homeodomain-like"/>
    <property type="match status" value="1"/>
</dbReference>
<keyword evidence="1" id="KW-0805">Transcription regulation</keyword>
<dbReference type="InterPro" id="IPR018060">
    <property type="entry name" value="HTH_AraC"/>
</dbReference>
<dbReference type="PANTHER" id="PTHR43280:SF29">
    <property type="entry name" value="ARAC-FAMILY TRANSCRIPTIONAL REGULATOR"/>
    <property type="match status" value="1"/>
</dbReference>
<dbReference type="RefSeq" id="WP_255025351.1">
    <property type="nucleotide sequence ID" value="NZ_JANDHW010000001.1"/>
</dbReference>
<dbReference type="Pfam" id="PF12833">
    <property type="entry name" value="HTH_18"/>
    <property type="match status" value="1"/>
</dbReference>
<dbReference type="InterPro" id="IPR018062">
    <property type="entry name" value="HTH_AraC-typ_CS"/>
</dbReference>
<dbReference type="PANTHER" id="PTHR43280">
    <property type="entry name" value="ARAC-FAMILY TRANSCRIPTIONAL REGULATOR"/>
    <property type="match status" value="1"/>
</dbReference>
<organism evidence="6 7">
    <name type="scientific">Coprobacter tertius</name>
    <dbReference type="NCBI Taxonomy" id="2944915"/>
    <lineage>
        <taxon>Bacteria</taxon>
        <taxon>Pseudomonadati</taxon>
        <taxon>Bacteroidota</taxon>
        <taxon>Bacteroidia</taxon>
        <taxon>Bacteroidales</taxon>
        <taxon>Barnesiellaceae</taxon>
        <taxon>Coprobacter</taxon>
    </lineage>
</organism>
<dbReference type="Proteomes" id="UP001205603">
    <property type="component" value="Unassembled WGS sequence"/>
</dbReference>
<evidence type="ECO:0000313" key="6">
    <source>
        <dbReference type="EMBL" id="MCP9610770.1"/>
    </source>
</evidence>
<dbReference type="PROSITE" id="PS01124">
    <property type="entry name" value="HTH_ARAC_FAMILY_2"/>
    <property type="match status" value="1"/>
</dbReference>
<feature type="domain" description="HTH araC/xylS-type" evidence="5">
    <location>
        <begin position="292"/>
        <end position="398"/>
    </location>
</feature>
<name>A0ABT1MDS1_9BACT</name>
<keyword evidence="4" id="KW-1133">Transmembrane helix</keyword>
<keyword evidence="4" id="KW-0812">Transmembrane</keyword>